<feature type="region of interest" description="Disordered" evidence="1">
    <location>
        <begin position="283"/>
        <end position="307"/>
    </location>
</feature>
<keyword evidence="3" id="KW-1185">Reference proteome</keyword>
<feature type="compositionally biased region" description="Polar residues" evidence="1">
    <location>
        <begin position="659"/>
        <end position="670"/>
    </location>
</feature>
<feature type="compositionally biased region" description="Low complexity" evidence="1">
    <location>
        <begin position="639"/>
        <end position="648"/>
    </location>
</feature>
<gene>
    <name evidence="2" type="ORF">B5807_00569</name>
</gene>
<feature type="compositionally biased region" description="Polar residues" evidence="1">
    <location>
        <begin position="691"/>
        <end position="708"/>
    </location>
</feature>
<reference evidence="2 3" key="1">
    <citation type="journal article" date="2017" name="Genome Announc.">
        <title>Genome sequence of the saprophytic ascomycete Epicoccum nigrum ICMP 19927 strain isolated from New Zealand.</title>
        <authorList>
            <person name="Fokin M."/>
            <person name="Fleetwood D."/>
            <person name="Weir B.S."/>
            <person name="Villas-Boas S.G."/>
        </authorList>
    </citation>
    <scope>NUCLEOTIDE SEQUENCE [LARGE SCALE GENOMIC DNA]</scope>
    <source>
        <strain evidence="2 3">ICMP 19927</strain>
    </source>
</reference>
<proteinExistence type="predicted"/>
<dbReference type="EMBL" id="KZ107838">
    <property type="protein sequence ID" value="OSS54341.1"/>
    <property type="molecule type" value="Genomic_DNA"/>
</dbReference>
<protein>
    <submittedName>
        <fullName evidence="2">Uncharacterized protein</fullName>
    </submittedName>
</protein>
<feature type="compositionally biased region" description="Low complexity" evidence="1">
    <location>
        <begin position="424"/>
        <end position="433"/>
    </location>
</feature>
<dbReference type="AlphaFoldDB" id="A0A1Y2MEF8"/>
<feature type="compositionally biased region" description="Pro residues" evidence="1">
    <location>
        <begin position="681"/>
        <end position="690"/>
    </location>
</feature>
<name>A0A1Y2MEF8_EPING</name>
<dbReference type="InParanoid" id="A0A1Y2MEF8"/>
<accession>A0A1Y2MEF8</accession>
<evidence type="ECO:0000313" key="2">
    <source>
        <dbReference type="EMBL" id="OSS54341.1"/>
    </source>
</evidence>
<evidence type="ECO:0000256" key="1">
    <source>
        <dbReference type="SAM" id="MobiDB-lite"/>
    </source>
</evidence>
<feature type="region of interest" description="Disordered" evidence="1">
    <location>
        <begin position="629"/>
        <end position="708"/>
    </location>
</feature>
<sequence length="708" mass="75496">MNVVSHVYCSMPRLFSLPATHAFAIYPKNTTASLLLVSLTHIPYPYSLIMVLKQSRTSCNSGLPIRKPSPARTLKNDRYFECQLGSSPSDQHSTCHHQSGLAPTPNRFSVLAGPNPSPDTKLALDFVSASRSNTKRRSKRTGKSLKSKAASKEAHAKPTADSLDELCDQLAALRLDDVEPAANNSRPVTPSRCCTPTLNTVRHHWAPQFRPDSVPRSTSIPSALFHNRCKALEQDPVSLLPSAQSSVITTDPASASYSTSNRFPLSAFLKDIISPADCAESWSPQSHTASEYSQGTVAQPATPNQSTATAAPCCVLNSHANAIARPNNAVNAFEPPKLPSSTAAAGTDEHFPTLRTPSVASPFEPSPDQLPAVPPASVAMTSAPKLSPSHDGPSSALQSTNALMIRAPLPIAQRSSTIYRSRSKSPSRSPGPRFDYTEPSEGITIFHPAPSTFVIGPFTSPYSFMYPPRPWTPTSVADDLFKTTAAAPSMLRRKIAFGTSCPKVQREVEDFLTKGHAKDCWCSGCKTKTEDGEWPANVGAGQLNPQIAAADAQVKLKEVKSQEGRSETTSVTDAFISTRIDTESESSPGDAIMVPLGSEGINGESEEFEIIDRQPVESDGEEWLAVSPGLHAHQPDSPPTSRSISSTSVQHQPKPLPTSEPTTADATPQASAAPVAEAPPCKAPLSPPQTPLNSAHQTQGSDALSETG</sequence>
<dbReference type="Proteomes" id="UP000193240">
    <property type="component" value="Unassembled WGS sequence"/>
</dbReference>
<evidence type="ECO:0000313" key="3">
    <source>
        <dbReference type="Proteomes" id="UP000193240"/>
    </source>
</evidence>
<organism evidence="2 3">
    <name type="scientific">Epicoccum nigrum</name>
    <name type="common">Soil fungus</name>
    <name type="synonym">Epicoccum purpurascens</name>
    <dbReference type="NCBI Taxonomy" id="105696"/>
    <lineage>
        <taxon>Eukaryota</taxon>
        <taxon>Fungi</taxon>
        <taxon>Dikarya</taxon>
        <taxon>Ascomycota</taxon>
        <taxon>Pezizomycotina</taxon>
        <taxon>Dothideomycetes</taxon>
        <taxon>Pleosporomycetidae</taxon>
        <taxon>Pleosporales</taxon>
        <taxon>Pleosporineae</taxon>
        <taxon>Didymellaceae</taxon>
        <taxon>Epicoccum</taxon>
    </lineage>
</organism>
<feature type="compositionally biased region" description="Basic residues" evidence="1">
    <location>
        <begin position="133"/>
        <end position="146"/>
    </location>
</feature>
<feature type="region of interest" description="Disordered" evidence="1">
    <location>
        <begin position="415"/>
        <end position="441"/>
    </location>
</feature>
<feature type="region of interest" description="Disordered" evidence="1">
    <location>
        <begin position="333"/>
        <end position="397"/>
    </location>
</feature>
<feature type="region of interest" description="Disordered" evidence="1">
    <location>
        <begin position="127"/>
        <end position="161"/>
    </location>
</feature>